<feature type="region of interest" description="Disordered" evidence="2">
    <location>
        <begin position="548"/>
        <end position="567"/>
    </location>
</feature>
<dbReference type="InterPro" id="IPR059215">
    <property type="entry name" value="BRCT2_TopBP1-like"/>
</dbReference>
<organism evidence="5">
    <name type="scientific">Ajellomyces capsulatus (strain H88)</name>
    <name type="common">Darling's disease fungus</name>
    <name type="synonym">Histoplasma capsulatum</name>
    <dbReference type="NCBI Taxonomy" id="544711"/>
    <lineage>
        <taxon>Eukaryota</taxon>
        <taxon>Fungi</taxon>
        <taxon>Dikarya</taxon>
        <taxon>Ascomycota</taxon>
        <taxon>Pezizomycotina</taxon>
        <taxon>Eurotiomycetes</taxon>
        <taxon>Eurotiomycetidae</taxon>
        <taxon>Onygenales</taxon>
        <taxon>Ajellomycetaceae</taxon>
        <taxon>Histoplasma</taxon>
    </lineage>
</organism>
<feature type="domain" description="BRCT" evidence="3">
    <location>
        <begin position="69"/>
        <end position="121"/>
    </location>
</feature>
<dbReference type="HOGENOM" id="CLU_009893_1_1_1"/>
<dbReference type="SUPFAM" id="SSF52113">
    <property type="entry name" value="BRCT domain"/>
    <property type="match status" value="4"/>
</dbReference>
<dbReference type="AlphaFoldDB" id="F0UGZ6"/>
<dbReference type="SMART" id="SM00292">
    <property type="entry name" value="BRCT"/>
    <property type="match status" value="3"/>
</dbReference>
<evidence type="ECO:0000259" key="3">
    <source>
        <dbReference type="PROSITE" id="PS50172"/>
    </source>
</evidence>
<reference evidence="5" key="1">
    <citation type="submission" date="2008-07" db="EMBL/GenBank/DDBJ databases">
        <title>Annotation of Ajellomyces capsulatus strain H88.</title>
        <authorList>
            <person name="Champion M."/>
            <person name="Cuomo C."/>
            <person name="Ma L.-J."/>
            <person name="Henn M.R."/>
            <person name="Sil A."/>
            <person name="Goldman B."/>
            <person name="Young S.K."/>
            <person name="Kodira C.D."/>
            <person name="Zeng Q."/>
            <person name="Koehrsen M."/>
            <person name="Alvarado L."/>
            <person name="Berlin A."/>
            <person name="Borenstein D."/>
            <person name="Chen Z."/>
            <person name="Engels R."/>
            <person name="Freedman E."/>
            <person name="Gellesch M."/>
            <person name="Goldberg J."/>
            <person name="Griggs A."/>
            <person name="Gujja S."/>
            <person name="Heiman D."/>
            <person name="Hepburn T."/>
            <person name="Howarth C."/>
            <person name="Jen D."/>
            <person name="Larson L."/>
            <person name="Lewis B."/>
            <person name="Mehta T."/>
            <person name="Park D."/>
            <person name="Pearson M."/>
            <person name="Roberts A."/>
            <person name="Saif S."/>
            <person name="Shea T."/>
            <person name="Shenoy N."/>
            <person name="Sisk P."/>
            <person name="Stolte C."/>
            <person name="Sykes S."/>
            <person name="Walk T."/>
            <person name="White J."/>
            <person name="Yandava C."/>
            <person name="Klein B."/>
            <person name="McEwen J.G."/>
            <person name="Puccia R."/>
            <person name="Goldman G.H."/>
            <person name="Felipe M.S."/>
            <person name="Nino-Vega G."/>
            <person name="San-Blas G."/>
            <person name="Taylor J."/>
            <person name="Mendoza L."/>
            <person name="Galagan J."/>
            <person name="Nusbaum C."/>
            <person name="Birren B."/>
        </authorList>
    </citation>
    <scope>NUCLEOTIDE SEQUENCE [LARGE SCALE GENOMIC DNA]</scope>
    <source>
        <strain evidence="5">H88</strain>
    </source>
</reference>
<dbReference type="PANTHER" id="PTHR13561:SF20">
    <property type="entry name" value="DNA TOPOISOMERASE 2-BINDING PROTEIN 1"/>
    <property type="match status" value="1"/>
</dbReference>
<feature type="region of interest" description="Disordered" evidence="2">
    <location>
        <begin position="602"/>
        <end position="683"/>
    </location>
</feature>
<dbReference type="InterPro" id="IPR036420">
    <property type="entry name" value="BRCT_dom_sf"/>
</dbReference>
<evidence type="ECO:0000256" key="1">
    <source>
        <dbReference type="ARBA" id="ARBA00022737"/>
    </source>
</evidence>
<evidence type="ECO:0000313" key="4">
    <source>
        <dbReference type="EMBL" id="EGC44395.1"/>
    </source>
</evidence>
<feature type="domain" description="BRCT" evidence="3">
    <location>
        <begin position="357"/>
        <end position="450"/>
    </location>
</feature>
<protein>
    <submittedName>
        <fullName evidence="4">BRCT domain-containing protein</fullName>
    </submittedName>
</protein>
<dbReference type="STRING" id="544711.F0UGZ6"/>
<evidence type="ECO:0000256" key="2">
    <source>
        <dbReference type="SAM" id="MobiDB-lite"/>
    </source>
</evidence>
<dbReference type="GO" id="GO:0007095">
    <property type="term" value="P:mitotic G2 DNA damage checkpoint signaling"/>
    <property type="evidence" value="ECO:0007669"/>
    <property type="project" value="TreeGrafter"/>
</dbReference>
<dbReference type="GO" id="GO:0006270">
    <property type="term" value="P:DNA replication initiation"/>
    <property type="evidence" value="ECO:0007669"/>
    <property type="project" value="TreeGrafter"/>
</dbReference>
<dbReference type="Pfam" id="PF12738">
    <property type="entry name" value="PTCB-BRCT"/>
    <property type="match status" value="3"/>
</dbReference>
<keyword evidence="1" id="KW-0677">Repeat</keyword>
<dbReference type="OrthoDB" id="251770at2759"/>
<dbReference type="InterPro" id="IPR001357">
    <property type="entry name" value="BRCT_dom"/>
</dbReference>
<dbReference type="OMA" id="FATQWNI"/>
<dbReference type="Gene3D" id="3.40.50.10190">
    <property type="entry name" value="BRCT domain"/>
    <property type="match status" value="4"/>
</dbReference>
<feature type="region of interest" description="Disordered" evidence="2">
    <location>
        <begin position="695"/>
        <end position="784"/>
    </location>
</feature>
<dbReference type="PANTHER" id="PTHR13561">
    <property type="entry name" value="DNA REPLICATION REGULATOR DPB11-RELATED"/>
    <property type="match status" value="1"/>
</dbReference>
<dbReference type="GO" id="GO:0033314">
    <property type="term" value="P:mitotic DNA replication checkpoint signaling"/>
    <property type="evidence" value="ECO:0007669"/>
    <property type="project" value="TreeGrafter"/>
</dbReference>
<dbReference type="EMBL" id="DS990638">
    <property type="protein sequence ID" value="EGC44395.1"/>
    <property type="molecule type" value="Genomic_DNA"/>
</dbReference>
<dbReference type="CDD" id="cd17723">
    <property type="entry name" value="BRCT_Rad4_rpt4"/>
    <property type="match status" value="1"/>
</dbReference>
<proteinExistence type="predicted"/>
<dbReference type="CDD" id="cd17731">
    <property type="entry name" value="BRCT_TopBP1_rpt2_like"/>
    <property type="match status" value="1"/>
</dbReference>
<feature type="domain" description="BRCT" evidence="3">
    <location>
        <begin position="462"/>
        <end position="547"/>
    </location>
</feature>
<feature type="domain" description="BRCT" evidence="3">
    <location>
        <begin position="143"/>
        <end position="232"/>
    </location>
</feature>
<dbReference type="Proteomes" id="UP000008142">
    <property type="component" value="Unassembled WGS sequence"/>
</dbReference>
<name>F0UGZ6_AJEC8</name>
<evidence type="ECO:0000313" key="5">
    <source>
        <dbReference type="Proteomes" id="UP000008142"/>
    </source>
</evidence>
<gene>
    <name evidence="4" type="ORF">HCEG_03610</name>
</gene>
<feature type="compositionally biased region" description="Low complexity" evidence="2">
    <location>
        <begin position="625"/>
        <end position="640"/>
    </location>
</feature>
<dbReference type="VEuPathDB" id="FungiDB:I7I53_02984"/>
<dbReference type="CDD" id="cd18433">
    <property type="entry name" value="BRCT_Rad4_rpt3"/>
    <property type="match status" value="1"/>
</dbReference>
<accession>F0UGZ6</accession>
<sequence length="921" mass="100760">MRQRGIIIWKAQPISYEFSRGYGQVGSESIMKHGGECRTRQGTPSRGGDSLLYVDIARVPGSILISNLEEIAAVATQMGAVHKFDLTSDVTHLIVGELNTPKYRYVAKERADIKVLKAEWVEAVRSSWVLGGDTNLQQLEEQYRFPTFAGLSICLTGFDDMNHRNSLQKLITENGAEFRRDLTKSVTHLIARSGYGQKYKYATLWKITVVSLKWLQDSLERGMALDESLYDPLLPDEEQGIGAWNRSAPVVTVKPKAVTANPQRTRKIRRVASMKLGGQNEDIWTDIVGDATKASGSTINLKTEPSGQMADTPAAIQEPKSFASETTITERTHPATTEIPMQKSQELDITRRGFWFGARFFIKGFSSSQTRILETHLLSRDAQIVSSLSALASEVPMNGHATYILVPHNLPRSEIPSIDDLVIEPEIVTDLWIEKCLHNNALVPPEAHITSTPFPKFPIPAFQGLRVCSTGFSGIDLLHLSKLVKVMGATYDEFLTPKASVLICNNGNPNQEKLRHIAEWNIPAVIADWLWISVQTGERKPFTPYIIEHRPPQNTRASGHLIQLDTVKRDELKKRKAPLENELPADPNPGISEQLTISTRLKEEGKKSPVSQEPSVPPGALQELSSNSPRKAASRSPSSSKRNETPVPTVPISSARSKHPSAEVSNNKDGKVNNSNNNLDPKTTLDIALNEFLRQKRRAASSKPSSLEDRDGGGGSVQRQQRKRRKQLLGRANSHSSISLGAAVQGDTRISRASSIDTMNEDGHGSVVEGLGFDSPATPKADRNAPSFSSSLFANKADKTEALQLLESRLEMFRTTADFPHGGIGDQDGSGFPDDDGTPAMTQLGYEIPDAAAMRAKIDSGAAGMSDVKNGTPADTAAATATAKHRELIAKSLVPKNEALDGWGARRSTRKSGKGVTYEGL</sequence>
<dbReference type="PROSITE" id="PS50172">
    <property type="entry name" value="BRCT"/>
    <property type="match status" value="4"/>
</dbReference>